<dbReference type="GO" id="GO:0005543">
    <property type="term" value="F:phospholipid binding"/>
    <property type="evidence" value="ECO:0007669"/>
    <property type="project" value="TreeGrafter"/>
</dbReference>
<feature type="compositionally biased region" description="Pro residues" evidence="6">
    <location>
        <begin position="517"/>
        <end position="529"/>
    </location>
</feature>
<evidence type="ECO:0000256" key="2">
    <source>
        <dbReference type="ARBA" id="ARBA00004555"/>
    </source>
</evidence>
<keyword evidence="7" id="KW-0732">Signal</keyword>
<accession>A0A5N6NYI7</accession>
<dbReference type="GO" id="GO:0005886">
    <property type="term" value="C:plasma membrane"/>
    <property type="evidence" value="ECO:0007669"/>
    <property type="project" value="TreeGrafter"/>
</dbReference>
<reference evidence="9 10" key="1">
    <citation type="submission" date="2019-05" db="EMBL/GenBank/DDBJ databases">
        <title>Mikania micrantha, genome provides insights into the molecular mechanism of rapid growth.</title>
        <authorList>
            <person name="Liu B."/>
        </authorList>
    </citation>
    <scope>NUCLEOTIDE SEQUENCE [LARGE SCALE GENOMIC DNA]</scope>
    <source>
        <strain evidence="9">NLD-2019</strain>
        <tissue evidence="9">Leaf</tissue>
    </source>
</reference>
<evidence type="ECO:0000256" key="7">
    <source>
        <dbReference type="SAM" id="SignalP"/>
    </source>
</evidence>
<dbReference type="InterPro" id="IPR013809">
    <property type="entry name" value="ENTH"/>
</dbReference>
<protein>
    <recommendedName>
        <fullName evidence="8">ENTH domain-containing protein</fullName>
    </recommendedName>
</protein>
<dbReference type="FunFam" id="1.25.40.90:FF:000006">
    <property type="entry name" value="Clathrin interactor 1"/>
    <property type="match status" value="1"/>
</dbReference>
<feature type="domain" description="ENTH" evidence="8">
    <location>
        <begin position="32"/>
        <end position="164"/>
    </location>
</feature>
<gene>
    <name evidence="9" type="ORF">E3N88_16520</name>
</gene>
<evidence type="ECO:0000259" key="8">
    <source>
        <dbReference type="PROSITE" id="PS50942"/>
    </source>
</evidence>
<feature type="compositionally biased region" description="Polar residues" evidence="6">
    <location>
        <begin position="471"/>
        <end position="504"/>
    </location>
</feature>
<feature type="compositionally biased region" description="Polar residues" evidence="6">
    <location>
        <begin position="648"/>
        <end position="708"/>
    </location>
</feature>
<dbReference type="GO" id="GO:0030276">
    <property type="term" value="F:clathrin binding"/>
    <property type="evidence" value="ECO:0007669"/>
    <property type="project" value="TreeGrafter"/>
</dbReference>
<dbReference type="PANTHER" id="PTHR12276:SF91">
    <property type="entry name" value="CLATHRIN INTERACTOR EPSIN 2-RELATED"/>
    <property type="match status" value="1"/>
</dbReference>
<evidence type="ECO:0000256" key="6">
    <source>
        <dbReference type="SAM" id="MobiDB-lite"/>
    </source>
</evidence>
<evidence type="ECO:0000313" key="10">
    <source>
        <dbReference type="Proteomes" id="UP000326396"/>
    </source>
</evidence>
<evidence type="ECO:0000256" key="1">
    <source>
        <dbReference type="ARBA" id="ARBA00004132"/>
    </source>
</evidence>
<feature type="signal peptide" evidence="7">
    <location>
        <begin position="1"/>
        <end position="18"/>
    </location>
</feature>
<proteinExistence type="inferred from homology"/>
<feature type="chain" id="PRO_5024395659" description="ENTH domain-containing protein" evidence="7">
    <location>
        <begin position="19"/>
        <end position="1168"/>
    </location>
</feature>
<dbReference type="InterPro" id="IPR008942">
    <property type="entry name" value="ENTH_VHS"/>
</dbReference>
<evidence type="ECO:0000313" key="9">
    <source>
        <dbReference type="EMBL" id="KAD5508817.1"/>
    </source>
</evidence>
<comment type="subcellular location">
    <subcellularLocation>
        <location evidence="1">Cytoplasmic vesicle</location>
        <location evidence="1">Clathrin-coated vesicle</location>
    </subcellularLocation>
    <subcellularLocation>
        <location evidence="2">Golgi apparatus</location>
    </subcellularLocation>
</comment>
<feature type="region of interest" description="Disordered" evidence="6">
    <location>
        <begin position="462"/>
        <end position="967"/>
    </location>
</feature>
<dbReference type="EMBL" id="SZYD01000008">
    <property type="protein sequence ID" value="KAD5508817.1"/>
    <property type="molecule type" value="Genomic_DNA"/>
</dbReference>
<keyword evidence="4" id="KW-0333">Golgi apparatus</keyword>
<feature type="compositionally biased region" description="Polar residues" evidence="6">
    <location>
        <begin position="768"/>
        <end position="802"/>
    </location>
</feature>
<dbReference type="OrthoDB" id="4033880at2759"/>
<feature type="compositionally biased region" description="Basic and acidic residues" evidence="6">
    <location>
        <begin position="176"/>
        <end position="225"/>
    </location>
</feature>
<dbReference type="SMART" id="SM00273">
    <property type="entry name" value="ENTH"/>
    <property type="match status" value="1"/>
</dbReference>
<dbReference type="PANTHER" id="PTHR12276">
    <property type="entry name" value="EPSIN/ENT-RELATED"/>
    <property type="match status" value="1"/>
</dbReference>
<keyword evidence="10" id="KW-1185">Reference proteome</keyword>
<feature type="compositionally biased region" description="Low complexity" evidence="6">
    <location>
        <begin position="305"/>
        <end position="326"/>
    </location>
</feature>
<feature type="compositionally biased region" description="Polar residues" evidence="6">
    <location>
        <begin position="295"/>
        <end position="304"/>
    </location>
</feature>
<dbReference type="GO" id="GO:0005768">
    <property type="term" value="C:endosome"/>
    <property type="evidence" value="ECO:0007669"/>
    <property type="project" value="TreeGrafter"/>
</dbReference>
<feature type="compositionally biased region" description="Polar residues" evidence="6">
    <location>
        <begin position="535"/>
        <end position="565"/>
    </location>
</feature>
<evidence type="ECO:0000256" key="3">
    <source>
        <dbReference type="ARBA" id="ARBA00010130"/>
    </source>
</evidence>
<comment type="caution">
    <text evidence="9">The sequence shown here is derived from an EMBL/GenBank/DDBJ whole genome shotgun (WGS) entry which is preliminary data.</text>
</comment>
<keyword evidence="5" id="KW-0968">Cytoplasmic vesicle</keyword>
<dbReference type="GO" id="GO:0005794">
    <property type="term" value="C:Golgi apparatus"/>
    <property type="evidence" value="ECO:0007669"/>
    <property type="project" value="UniProtKB-SubCell"/>
</dbReference>
<feature type="compositionally biased region" description="Polar residues" evidence="6">
    <location>
        <begin position="907"/>
        <end position="954"/>
    </location>
</feature>
<dbReference type="CDD" id="cd03571">
    <property type="entry name" value="ENTH"/>
    <property type="match status" value="1"/>
</dbReference>
<evidence type="ECO:0000256" key="4">
    <source>
        <dbReference type="ARBA" id="ARBA00023034"/>
    </source>
</evidence>
<sequence length="1168" mass="120745">MFALVFGVSLFCNRTTIGGGGAVVQSKRGVNKKVLKVPSIEQKVLDATSNESWGPHGTHLADIAQASRNYHEHQIIMSVIWKRLNDTGKNWRHVFKALTVLEYLVANGSERVVEDVREHAYHISNLSSFQYIDSSGRDQGSNVRQKSQSLVALVNDKEKIQEAREKAAASRLRQTPGDDRYEGQYGDKDEDHNGYGRERDWNNRDSYGRDGYGDDEHQRKSHSVDGDYGAKSQSSDRDDGHHSSRVSNGRVEDGSPDGSRLETKLSGQNLEAPPSYEDAVTEGETPPPPPPAVNHQETVLSNNSAPPVAATPPLAVTTPPLAATTPSVFPDKETDGFDFFDPRAAPPAASSAASSAEVDLFGSLSDSFASDVLALVPSEPHAPTGPSPSQTFVAVSPATQQYDDPFGDGPFRAVPSTDAFSAQQSTSPFTELPLTVAQTTVNDIGFGDGFDDSVDILAGILPPTGPPTLPSQTIIQPQADQHSTETVFHSQPGQPNQTPFSLNFSGPFGPTMSQPSYPGPFDQPTPQPAFPVQGGYQSVPSPSFPAQGSQSVLPPNFSAAHNQSVLPHDFPAAHGGQSMMQPNFPETELPPGFPAQSSQSVLPPDFWSQGSQSMPPPSFLATQSELPSSFLAQSSQSVSSSGFPAAQGGQSEPSSGFPTAQVGQSELPSVFPAQSGQSLSSSGFPTAQGGQSVSSSGFAATQGSQSKLPSGFPAQIGQSVPPPSFLATQSSQSVSSSGFPAAQSGQSVLSSGFPAAQGGHSGFPSGFPAQSGQSVSPSGLTVAQGGQSELSGFPAQSSQSVSPFGFPVAQGSQSVLPPGFPAAQGGQSVPPSGFPASQGGQSVLPPGYPAAQGGQSVPPSGFPASQGGQSVLPPGYPAAQGGQSDLPSGFPAQGTQSVLPPGFTGGQPVSQLGFTGSQNASLGGNQSGTISQAGFSPSNGQTGKPNNNPYGSLSPQGQPTPAPTPQAVSISSFYQQSQLQSNTSLAMQPPSVTASTGALAVVRQQPAEEKFETKSTVWADTLNRGLVNLNISGSKTNPLSDIGIDFEAINRKEKRMEKPSKTPVTSNVAMGKAMGSGSGIGRAGAGALKAAPNPMVGSGMGMGAPGAPGYWSMGMNSMAQNMGIGMNSGQGFQMQPTPATGYLQPGSYNPMMGRGGGGYGQQPYGGYR</sequence>
<dbReference type="AlphaFoldDB" id="A0A5N6NYI7"/>
<dbReference type="Gene3D" id="1.25.40.90">
    <property type="match status" value="1"/>
</dbReference>
<dbReference type="GO" id="GO:0030125">
    <property type="term" value="C:clathrin vesicle coat"/>
    <property type="evidence" value="ECO:0007669"/>
    <property type="project" value="TreeGrafter"/>
</dbReference>
<organism evidence="9 10">
    <name type="scientific">Mikania micrantha</name>
    <name type="common">bitter vine</name>
    <dbReference type="NCBI Taxonomy" id="192012"/>
    <lineage>
        <taxon>Eukaryota</taxon>
        <taxon>Viridiplantae</taxon>
        <taxon>Streptophyta</taxon>
        <taxon>Embryophyta</taxon>
        <taxon>Tracheophyta</taxon>
        <taxon>Spermatophyta</taxon>
        <taxon>Magnoliopsida</taxon>
        <taxon>eudicotyledons</taxon>
        <taxon>Gunneridae</taxon>
        <taxon>Pentapetalae</taxon>
        <taxon>asterids</taxon>
        <taxon>campanulids</taxon>
        <taxon>Asterales</taxon>
        <taxon>Asteraceae</taxon>
        <taxon>Asteroideae</taxon>
        <taxon>Heliantheae alliance</taxon>
        <taxon>Eupatorieae</taxon>
        <taxon>Mikania</taxon>
    </lineage>
</organism>
<dbReference type="GO" id="GO:0006897">
    <property type="term" value="P:endocytosis"/>
    <property type="evidence" value="ECO:0007669"/>
    <property type="project" value="TreeGrafter"/>
</dbReference>
<name>A0A5N6NYI7_9ASTR</name>
<feature type="region of interest" description="Disordered" evidence="6">
    <location>
        <begin position="164"/>
        <end position="348"/>
    </location>
</feature>
<feature type="compositionally biased region" description="Low complexity" evidence="6">
    <location>
        <begin position="626"/>
        <end position="645"/>
    </location>
</feature>
<dbReference type="Pfam" id="PF01417">
    <property type="entry name" value="ENTH"/>
    <property type="match status" value="1"/>
</dbReference>
<dbReference type="Proteomes" id="UP000326396">
    <property type="component" value="Linkage Group LG16"/>
</dbReference>
<dbReference type="PROSITE" id="PS50942">
    <property type="entry name" value="ENTH"/>
    <property type="match status" value="1"/>
</dbReference>
<comment type="similarity">
    <text evidence="3">Belongs to the epsin family.</text>
</comment>
<dbReference type="SUPFAM" id="SSF48464">
    <property type="entry name" value="ENTH/VHS domain"/>
    <property type="match status" value="1"/>
</dbReference>
<evidence type="ECO:0000256" key="5">
    <source>
        <dbReference type="ARBA" id="ARBA00023329"/>
    </source>
</evidence>